<protein>
    <recommendedName>
        <fullName evidence="1">IMD domain-containing protein</fullName>
    </recommendedName>
</protein>
<dbReference type="Pfam" id="PF08397">
    <property type="entry name" value="IMD"/>
    <property type="match status" value="1"/>
</dbReference>
<evidence type="ECO:0000259" key="1">
    <source>
        <dbReference type="Pfam" id="PF08397"/>
    </source>
</evidence>
<dbReference type="InterPro" id="IPR013606">
    <property type="entry name" value="I-BAR_dom"/>
</dbReference>
<reference evidence="2" key="1">
    <citation type="submission" date="2020-11" db="EMBL/GenBank/DDBJ databases">
        <authorList>
            <person name="Tran Van P."/>
        </authorList>
    </citation>
    <scope>NUCLEOTIDE SEQUENCE</scope>
</reference>
<dbReference type="AlphaFoldDB" id="A0A7R9CIS9"/>
<proteinExistence type="predicted"/>
<evidence type="ECO:0000313" key="2">
    <source>
        <dbReference type="EMBL" id="CAD7395503.1"/>
    </source>
</evidence>
<dbReference type="InterPro" id="IPR027267">
    <property type="entry name" value="AH/BAR_dom_sf"/>
</dbReference>
<sequence>MGWILTHTISLRDTLSFKLSNLQVRHYTRWASFEYETAPLHSGLGCVCVHACSSADAIWTCCEGKRRVNVFDFGFRATIQAIAAYLDAFQKIADAATNTRGASLAPGTLVSSHVYEGIPAPSVRNDALPLFWAQLPYSPISHDSLF</sequence>
<name>A0A7R9CIS9_TIMCR</name>
<organism evidence="2">
    <name type="scientific">Timema cristinae</name>
    <name type="common">Walking stick</name>
    <dbReference type="NCBI Taxonomy" id="61476"/>
    <lineage>
        <taxon>Eukaryota</taxon>
        <taxon>Metazoa</taxon>
        <taxon>Ecdysozoa</taxon>
        <taxon>Arthropoda</taxon>
        <taxon>Hexapoda</taxon>
        <taxon>Insecta</taxon>
        <taxon>Pterygota</taxon>
        <taxon>Neoptera</taxon>
        <taxon>Polyneoptera</taxon>
        <taxon>Phasmatodea</taxon>
        <taxon>Timematodea</taxon>
        <taxon>Timematoidea</taxon>
        <taxon>Timematidae</taxon>
        <taxon>Timema</taxon>
    </lineage>
</organism>
<dbReference type="Gene3D" id="1.20.1270.60">
    <property type="entry name" value="Arfaptin homology (AH) domain/BAR domain"/>
    <property type="match status" value="1"/>
</dbReference>
<accession>A0A7R9CIS9</accession>
<dbReference type="EMBL" id="OC317214">
    <property type="protein sequence ID" value="CAD7395503.1"/>
    <property type="molecule type" value="Genomic_DNA"/>
</dbReference>
<gene>
    <name evidence="2" type="ORF">TCEB3V08_LOCUS3165</name>
</gene>
<feature type="domain" description="IMD" evidence="1">
    <location>
        <begin position="74"/>
        <end position="103"/>
    </location>
</feature>
<dbReference type="GO" id="GO:0007009">
    <property type="term" value="P:plasma membrane organization"/>
    <property type="evidence" value="ECO:0007669"/>
    <property type="project" value="InterPro"/>
</dbReference>